<accession>A0A3M8A5P5</accession>
<comment type="caution">
    <text evidence="1">The sequence shown here is derived from an EMBL/GenBank/DDBJ whole genome shotgun (WGS) entry which is preliminary data.</text>
</comment>
<sequence>MSADLSIDHGFVQSVTHRLTAMDHDLEDRLQYLVRLLLSGQAGSDNVTRVGFLCHVIGELLYSFDGLVDAHPHAEEVRTMIQMRGEVAALINGDAS</sequence>
<organism evidence="1 2">
    <name type="scientific">Agromyces tardus</name>
    <dbReference type="NCBI Taxonomy" id="2583849"/>
    <lineage>
        <taxon>Bacteria</taxon>
        <taxon>Bacillati</taxon>
        <taxon>Actinomycetota</taxon>
        <taxon>Actinomycetes</taxon>
        <taxon>Micrococcales</taxon>
        <taxon>Microbacteriaceae</taxon>
        <taxon>Agromyces</taxon>
    </lineage>
</organism>
<dbReference type="RefSeq" id="WP_122937666.1">
    <property type="nucleotide sequence ID" value="NZ_JBHSNT010000097.1"/>
</dbReference>
<proteinExistence type="predicted"/>
<gene>
    <name evidence="1" type="ORF">EDM22_13795</name>
</gene>
<evidence type="ECO:0000313" key="2">
    <source>
        <dbReference type="Proteomes" id="UP000275048"/>
    </source>
</evidence>
<evidence type="ECO:0000313" key="1">
    <source>
        <dbReference type="EMBL" id="RNB46543.1"/>
    </source>
</evidence>
<keyword evidence="2" id="KW-1185">Reference proteome</keyword>
<name>A0A3M8A5P5_9MICO</name>
<reference evidence="1 2" key="1">
    <citation type="submission" date="2018-10" db="EMBL/GenBank/DDBJ databases">
        <title>Isolation, diversity and antibacterial activity of antinobacteria from the wheat rhizosphere soil.</title>
        <authorList>
            <person name="Sun T."/>
        </authorList>
    </citation>
    <scope>NUCLEOTIDE SEQUENCE [LARGE SCALE GENOMIC DNA]</scope>
    <source>
        <strain evidence="1 2">SJ-23</strain>
    </source>
</reference>
<dbReference type="Proteomes" id="UP000275048">
    <property type="component" value="Unassembled WGS sequence"/>
</dbReference>
<protein>
    <submittedName>
        <fullName evidence="1">Uncharacterized protein</fullName>
    </submittedName>
</protein>
<dbReference type="EMBL" id="RHHB01000032">
    <property type="protein sequence ID" value="RNB46543.1"/>
    <property type="molecule type" value="Genomic_DNA"/>
</dbReference>
<dbReference type="AlphaFoldDB" id="A0A3M8A5P5"/>